<dbReference type="EMBL" id="HF563609">
    <property type="protein sequence ID" value="CDI40606.1"/>
    <property type="molecule type" value="Genomic_DNA"/>
</dbReference>
<dbReference type="NCBIfam" id="TIGR02876">
    <property type="entry name" value="spore_yqfD"/>
    <property type="match status" value="1"/>
</dbReference>
<sequence length="400" mass="46145">MLLIKLWNYLSGYVIIKIVGEYGERLLNQAAMKNLYLWDVKRINDNELTAKINVRNFFKLARLAKKSRSRIYVLQRVGLFFTISKLKKRKAFLFGALLFVVAIYLMSSFIWNIEIKCSDNDLSTSIIQDLREWGLREGTFKYGLDKQYYLNKLLTKYKNISWAEIEIRGSKLIVELVKKQLPPELEENTPCDIIASKDGIIEEIINFRGEALVEPGQTVSKGDVLITGKIVLDQEQDQVLLVHAKGIVNARVWYQKAVKVPLVKTKMIPTGNSKKSLVLQLGKHILNFQLGDIAYDYYNKKTINEFSILPRLSGGIQFDIIEYAEVKPIKEFLNIEEASREAEAELFLQLKDILKEKKVTQKKMEYMLDSDQTSVIGSMIIEVIEDIGQKREIKYGEEKI</sequence>
<organism evidence="2 3">
    <name type="scientific">Tepidanaerobacter acetatoxydans (strain DSM 21804 / JCM 16047 / Re1)</name>
    <dbReference type="NCBI Taxonomy" id="1209989"/>
    <lineage>
        <taxon>Bacteria</taxon>
        <taxon>Bacillati</taxon>
        <taxon>Bacillota</taxon>
        <taxon>Clostridia</taxon>
        <taxon>Thermosediminibacterales</taxon>
        <taxon>Tepidanaerobacteraceae</taxon>
        <taxon>Tepidanaerobacter</taxon>
    </lineage>
</organism>
<dbReference type="InterPro" id="IPR010690">
    <property type="entry name" value="YqfD"/>
</dbReference>
<keyword evidence="1" id="KW-1133">Transmembrane helix</keyword>
<keyword evidence="3" id="KW-1185">Reference proteome</keyword>
<evidence type="ECO:0000313" key="3">
    <source>
        <dbReference type="Proteomes" id="UP000010802"/>
    </source>
</evidence>
<proteinExistence type="predicted"/>
<dbReference type="HOGENOM" id="CLU_050521_1_0_9"/>
<dbReference type="KEGG" id="tep:TepRe1_1109"/>
<dbReference type="OrthoDB" id="1640349at2"/>
<dbReference type="PIRSF" id="PIRSF029895">
    <property type="entry name" value="SpoIV"/>
    <property type="match status" value="1"/>
</dbReference>
<gene>
    <name evidence="2" type="ordered locus">TEPIRE1_1209</name>
</gene>
<keyword evidence="1" id="KW-0812">Transmembrane</keyword>
<dbReference type="AlphaFoldDB" id="F4LSY6"/>
<dbReference type="Pfam" id="PF06898">
    <property type="entry name" value="YqfD"/>
    <property type="match status" value="1"/>
</dbReference>
<keyword evidence="1" id="KW-0472">Membrane</keyword>
<protein>
    <submittedName>
        <fullName evidence="2">Sporulation protein YqfD</fullName>
    </submittedName>
</protein>
<evidence type="ECO:0000313" key="2">
    <source>
        <dbReference type="EMBL" id="CDI40606.1"/>
    </source>
</evidence>
<dbReference type="Proteomes" id="UP000010802">
    <property type="component" value="Chromosome"/>
</dbReference>
<dbReference type="RefSeq" id="WP_013778178.1">
    <property type="nucleotide sequence ID" value="NC_015519.1"/>
</dbReference>
<feature type="transmembrane region" description="Helical" evidence="1">
    <location>
        <begin position="91"/>
        <end position="111"/>
    </location>
</feature>
<accession>F4LSY6</accession>
<evidence type="ECO:0000256" key="1">
    <source>
        <dbReference type="SAM" id="Phobius"/>
    </source>
</evidence>
<name>F4LSY6_TEPAE</name>
<dbReference type="KEGG" id="tae:TepiRe1_1209"/>
<dbReference type="STRING" id="1209989.TepRe1_1109"/>
<dbReference type="eggNOG" id="COG0561">
    <property type="taxonomic scope" value="Bacteria"/>
</dbReference>
<reference evidence="3" key="1">
    <citation type="journal article" date="2013" name="Genome Announc.">
        <title>First genome sequence of a syntrophic acetate-oxidizing bacterium, Tepidanaerobacter acetatoxydans strain Re1.</title>
        <authorList>
            <person name="Manzoor S."/>
            <person name="Bongcam-Rudloff E."/>
            <person name="Schnurer A."/>
            <person name="Muller B."/>
        </authorList>
    </citation>
    <scope>NUCLEOTIDE SEQUENCE [LARGE SCALE GENOMIC DNA]</scope>
    <source>
        <strain evidence="3">Re1</strain>
    </source>
</reference>